<feature type="active site" evidence="3">
    <location>
        <position position="46"/>
    </location>
</feature>
<evidence type="ECO:0000256" key="1">
    <source>
        <dbReference type="ARBA" id="ARBA00008270"/>
    </source>
</evidence>
<keyword evidence="5" id="KW-1185">Reference proteome</keyword>
<dbReference type="Proteomes" id="UP000244240">
    <property type="component" value="Unassembled WGS sequence"/>
</dbReference>
<dbReference type="Gene3D" id="3.10.310.10">
    <property type="entry name" value="Diaminopimelate Epimerase, Chain A, domain 1"/>
    <property type="match status" value="2"/>
</dbReference>
<dbReference type="Pfam" id="PF02567">
    <property type="entry name" value="PhzC-PhzF"/>
    <property type="match status" value="1"/>
</dbReference>
<name>A0A2T6APQ0_9BACL</name>
<dbReference type="PANTHER" id="PTHR13774:SF17">
    <property type="entry name" value="PHENAZINE BIOSYNTHESIS-LIKE DOMAIN-CONTAINING PROTEIN"/>
    <property type="match status" value="1"/>
</dbReference>
<dbReference type="PANTHER" id="PTHR13774">
    <property type="entry name" value="PHENAZINE BIOSYNTHESIS PROTEIN"/>
    <property type="match status" value="1"/>
</dbReference>
<dbReference type="PIRSF" id="PIRSF016184">
    <property type="entry name" value="PhzC_PhzF"/>
    <property type="match status" value="1"/>
</dbReference>
<dbReference type="AlphaFoldDB" id="A0A2T6APQ0"/>
<comment type="similarity">
    <text evidence="1">Belongs to the PhzF family.</text>
</comment>
<evidence type="ECO:0000256" key="3">
    <source>
        <dbReference type="PIRSR" id="PIRSR016184-1"/>
    </source>
</evidence>
<dbReference type="SUPFAM" id="SSF54506">
    <property type="entry name" value="Diaminopimelate epimerase-like"/>
    <property type="match status" value="1"/>
</dbReference>
<evidence type="ECO:0000256" key="2">
    <source>
        <dbReference type="ARBA" id="ARBA00023235"/>
    </source>
</evidence>
<dbReference type="InterPro" id="IPR003719">
    <property type="entry name" value="Phenazine_PhzF-like"/>
</dbReference>
<dbReference type="NCBIfam" id="TIGR00654">
    <property type="entry name" value="PhzF_family"/>
    <property type="match status" value="1"/>
</dbReference>
<protein>
    <submittedName>
        <fullName evidence="4">PhzF family phenazine biosynthesis protein</fullName>
    </submittedName>
</protein>
<dbReference type="GO" id="GO:0016853">
    <property type="term" value="F:isomerase activity"/>
    <property type="evidence" value="ECO:0007669"/>
    <property type="project" value="UniProtKB-KW"/>
</dbReference>
<organism evidence="4 5">
    <name type="scientific">Melghirimyces profundicolus</name>
    <dbReference type="NCBI Taxonomy" id="1242148"/>
    <lineage>
        <taxon>Bacteria</taxon>
        <taxon>Bacillati</taxon>
        <taxon>Bacillota</taxon>
        <taxon>Bacilli</taxon>
        <taxon>Bacillales</taxon>
        <taxon>Thermoactinomycetaceae</taxon>
        <taxon>Melghirimyces</taxon>
    </lineage>
</organism>
<dbReference type="GO" id="GO:0005737">
    <property type="term" value="C:cytoplasm"/>
    <property type="evidence" value="ECO:0007669"/>
    <property type="project" value="TreeGrafter"/>
</dbReference>
<evidence type="ECO:0000313" key="5">
    <source>
        <dbReference type="Proteomes" id="UP000244240"/>
    </source>
</evidence>
<accession>A0A2T6APQ0</accession>
<dbReference type="RefSeq" id="WP_108026923.1">
    <property type="nucleotide sequence ID" value="NZ_QBKR01000067.1"/>
</dbReference>
<evidence type="ECO:0000313" key="4">
    <source>
        <dbReference type="EMBL" id="PTX45760.1"/>
    </source>
</evidence>
<keyword evidence="2" id="KW-0413">Isomerase</keyword>
<proteinExistence type="inferred from homology"/>
<dbReference type="EMBL" id="QBKR01000067">
    <property type="protein sequence ID" value="PTX45760.1"/>
    <property type="molecule type" value="Genomic_DNA"/>
</dbReference>
<reference evidence="4 5" key="1">
    <citation type="submission" date="2018-04" db="EMBL/GenBank/DDBJ databases">
        <title>Genomic Encyclopedia of Archaeal and Bacterial Type Strains, Phase II (KMG-II): from individual species to whole genera.</title>
        <authorList>
            <person name="Goeker M."/>
        </authorList>
    </citation>
    <scope>NUCLEOTIDE SEQUENCE [LARGE SCALE GENOMIC DNA]</scope>
    <source>
        <strain evidence="4 5">DSM 45787</strain>
    </source>
</reference>
<sequence>MGQKIIQVNAFTDRPFSGNPAAVCVMPGPADENWMRLVAREMNLPETAFLYPEGDGYHLRWFTPVEEEDLCGHATLASAHVLWEEGRFRPEETLRFHTRSGLLTARRSGGRIELDFPAEPVHPVEIPPSLKEAFGDRIRFLGANHLDCLMELASETEVRGFDPDHPSLQSLPYRRGLIVTSASESGKYDIISRFFAPNHGIPEDPATGSAHCALGPYWTERLGKPELHAFQASERGGILHVRPEGDRVRLAGQAVTVWRGELAGEK</sequence>
<dbReference type="OrthoDB" id="9788221at2"/>
<comment type="caution">
    <text evidence="4">The sequence shown here is derived from an EMBL/GenBank/DDBJ whole genome shotgun (WGS) entry which is preliminary data.</text>
</comment>
<gene>
    <name evidence="4" type="ORF">C8P63_1671</name>
</gene>